<feature type="non-terminal residue" evidence="1">
    <location>
        <position position="135"/>
    </location>
</feature>
<feature type="non-terminal residue" evidence="1">
    <location>
        <position position="1"/>
    </location>
</feature>
<proteinExistence type="predicted"/>
<dbReference type="EMBL" id="CAJVQB010077217">
    <property type="protein sequence ID" value="CAG8844823.1"/>
    <property type="molecule type" value="Genomic_DNA"/>
</dbReference>
<gene>
    <name evidence="1" type="ORF">GMARGA_LOCUS37317</name>
</gene>
<comment type="caution">
    <text evidence="1">The sequence shown here is derived from an EMBL/GenBank/DDBJ whole genome shotgun (WGS) entry which is preliminary data.</text>
</comment>
<name>A0ABN7X0S4_GIGMA</name>
<evidence type="ECO:0000313" key="2">
    <source>
        <dbReference type="Proteomes" id="UP000789901"/>
    </source>
</evidence>
<evidence type="ECO:0000313" key="1">
    <source>
        <dbReference type="EMBL" id="CAG8844823.1"/>
    </source>
</evidence>
<accession>A0ABN7X0S4</accession>
<keyword evidence="2" id="KW-1185">Reference proteome</keyword>
<dbReference type="Proteomes" id="UP000789901">
    <property type="component" value="Unassembled WGS sequence"/>
</dbReference>
<reference evidence="1 2" key="1">
    <citation type="submission" date="2021-06" db="EMBL/GenBank/DDBJ databases">
        <authorList>
            <person name="Kallberg Y."/>
            <person name="Tangrot J."/>
            <person name="Rosling A."/>
        </authorList>
    </citation>
    <scope>NUCLEOTIDE SEQUENCE [LARGE SCALE GENOMIC DNA]</scope>
    <source>
        <strain evidence="1 2">120-4 pot B 10/14</strain>
    </source>
</reference>
<organism evidence="1 2">
    <name type="scientific">Gigaspora margarita</name>
    <dbReference type="NCBI Taxonomy" id="4874"/>
    <lineage>
        <taxon>Eukaryota</taxon>
        <taxon>Fungi</taxon>
        <taxon>Fungi incertae sedis</taxon>
        <taxon>Mucoromycota</taxon>
        <taxon>Glomeromycotina</taxon>
        <taxon>Glomeromycetes</taxon>
        <taxon>Diversisporales</taxon>
        <taxon>Gigasporaceae</taxon>
        <taxon>Gigaspora</taxon>
    </lineage>
</organism>
<protein>
    <submittedName>
        <fullName evidence="1">35538_t:CDS:1</fullName>
    </submittedName>
</protein>
<sequence>KGVAKISHSECSRFNIQIEQLNEKNMMEIPPLSNTWNLANLLRKKAEILARNMKEKEIQSKVESRFSMMNGDRKRMLLSLLNKPVNKIKIDRVLKEEENFYQNSELVVEETKVKEYVIKYFEKQFQERKHKFEKL</sequence>